<evidence type="ECO:0000259" key="2">
    <source>
        <dbReference type="PROSITE" id="PS50048"/>
    </source>
</evidence>
<dbReference type="InterPro" id="IPR001138">
    <property type="entry name" value="Zn2Cys6_DnaBD"/>
</dbReference>
<dbReference type="InterPro" id="IPR053157">
    <property type="entry name" value="Sterol_Uptake_Regulator"/>
</dbReference>
<dbReference type="PANTHER" id="PTHR47784">
    <property type="entry name" value="STEROL UPTAKE CONTROL PROTEIN 2"/>
    <property type="match status" value="1"/>
</dbReference>
<dbReference type="PROSITE" id="PS00463">
    <property type="entry name" value="ZN2_CY6_FUNGAL_1"/>
    <property type="match status" value="1"/>
</dbReference>
<evidence type="ECO:0000313" key="3">
    <source>
        <dbReference type="EMBL" id="KAH7062637.1"/>
    </source>
</evidence>
<feature type="domain" description="Zn(2)-C6 fungal-type" evidence="2">
    <location>
        <begin position="15"/>
        <end position="45"/>
    </location>
</feature>
<evidence type="ECO:0000313" key="4">
    <source>
        <dbReference type="Proteomes" id="UP000774617"/>
    </source>
</evidence>
<proteinExistence type="predicted"/>
<dbReference type="Pfam" id="PF00172">
    <property type="entry name" value="Zn_clus"/>
    <property type="match status" value="1"/>
</dbReference>
<gene>
    <name evidence="3" type="ORF">B0J12DRAFT_646018</name>
</gene>
<comment type="caution">
    <text evidence="3">The sequence shown here is derived from an EMBL/GenBank/DDBJ whole genome shotgun (WGS) entry which is preliminary data.</text>
</comment>
<dbReference type="InterPro" id="IPR036864">
    <property type="entry name" value="Zn2-C6_fun-type_DNA-bd_sf"/>
</dbReference>
<reference evidence="3 4" key="1">
    <citation type="journal article" date="2021" name="Nat. Commun.">
        <title>Genetic determinants of endophytism in the Arabidopsis root mycobiome.</title>
        <authorList>
            <person name="Mesny F."/>
            <person name="Miyauchi S."/>
            <person name="Thiergart T."/>
            <person name="Pickel B."/>
            <person name="Atanasova L."/>
            <person name="Karlsson M."/>
            <person name="Huettel B."/>
            <person name="Barry K.W."/>
            <person name="Haridas S."/>
            <person name="Chen C."/>
            <person name="Bauer D."/>
            <person name="Andreopoulos W."/>
            <person name="Pangilinan J."/>
            <person name="LaButti K."/>
            <person name="Riley R."/>
            <person name="Lipzen A."/>
            <person name="Clum A."/>
            <person name="Drula E."/>
            <person name="Henrissat B."/>
            <person name="Kohler A."/>
            <person name="Grigoriev I.V."/>
            <person name="Martin F.M."/>
            <person name="Hacquard S."/>
        </authorList>
    </citation>
    <scope>NUCLEOTIDE SEQUENCE [LARGE SCALE GENOMIC DNA]</scope>
    <source>
        <strain evidence="3 4">MPI-SDFR-AT-0080</strain>
    </source>
</reference>
<organism evidence="3 4">
    <name type="scientific">Macrophomina phaseolina</name>
    <dbReference type="NCBI Taxonomy" id="35725"/>
    <lineage>
        <taxon>Eukaryota</taxon>
        <taxon>Fungi</taxon>
        <taxon>Dikarya</taxon>
        <taxon>Ascomycota</taxon>
        <taxon>Pezizomycotina</taxon>
        <taxon>Dothideomycetes</taxon>
        <taxon>Dothideomycetes incertae sedis</taxon>
        <taxon>Botryosphaeriales</taxon>
        <taxon>Botryosphaeriaceae</taxon>
        <taxon>Macrophomina</taxon>
    </lineage>
</organism>
<protein>
    <recommendedName>
        <fullName evidence="2">Zn(2)-C6 fungal-type domain-containing protein</fullName>
    </recommendedName>
</protein>
<dbReference type="PROSITE" id="PS50048">
    <property type="entry name" value="ZN2_CY6_FUNGAL_2"/>
    <property type="match status" value="1"/>
</dbReference>
<keyword evidence="4" id="KW-1185">Reference proteome</keyword>
<dbReference type="CDD" id="cd00067">
    <property type="entry name" value="GAL4"/>
    <property type="match status" value="1"/>
</dbReference>
<dbReference type="Gene3D" id="4.10.240.10">
    <property type="entry name" value="Zn(2)-C6 fungal-type DNA-binding domain"/>
    <property type="match status" value="1"/>
</dbReference>
<dbReference type="EMBL" id="JAGTJR010000003">
    <property type="protein sequence ID" value="KAH7062637.1"/>
    <property type="molecule type" value="Genomic_DNA"/>
</dbReference>
<dbReference type="PANTHER" id="PTHR47784:SF5">
    <property type="entry name" value="STEROL UPTAKE CONTROL PROTEIN 2"/>
    <property type="match status" value="1"/>
</dbReference>
<sequence>MRAATRKSHRKSRTGCDTCKQRHVKCDERRPVCNNCSQRGMLCNFSRPAQQERATAAGTASANERKCNTSTPTQVQQSRTCLFHKSHGPSTAPQLSMQDMSLIWYYTTSTSSTFAERPQTIELYRTSAPAVAFSESVLLFALLAVAALHRAHTELEPENREKYFNVATSHQHRSIGILQELLPDITPANCSAVFLASSLVPIFTLASECWLRQPFSDAAPMESLSDVISCIHLLRGVPSILSHGNHAVFGWIMDGPLRPLTEGFLLKPKGRLTPEQDAQFAALYGALMEDEGISEVELHVYSEALDTLKEYAGLILDVSVQQRIDVVGLTLTWPTIVSGRYLEYLQARRNGALLIFARYAVLFDRIRGFWWAGGWGQILRSVSLALLPEKWWSLLPELSQNPL</sequence>
<name>A0ABQ8GR16_9PEZI</name>
<keyword evidence="1" id="KW-0539">Nucleus</keyword>
<accession>A0ABQ8GR16</accession>
<evidence type="ECO:0000256" key="1">
    <source>
        <dbReference type="ARBA" id="ARBA00023242"/>
    </source>
</evidence>
<dbReference type="SUPFAM" id="SSF57701">
    <property type="entry name" value="Zn2/Cys6 DNA-binding domain"/>
    <property type="match status" value="1"/>
</dbReference>
<dbReference type="SMART" id="SM00066">
    <property type="entry name" value="GAL4"/>
    <property type="match status" value="1"/>
</dbReference>
<dbReference type="Proteomes" id="UP000774617">
    <property type="component" value="Unassembled WGS sequence"/>
</dbReference>